<keyword evidence="1" id="KW-0472">Membrane</keyword>
<gene>
    <name evidence="2" type="ORF">VM95_33690</name>
</gene>
<accession>A0A0F2T7Q4</accession>
<evidence type="ECO:0000256" key="1">
    <source>
        <dbReference type="SAM" id="Phobius"/>
    </source>
</evidence>
<comment type="caution">
    <text evidence="2">The sequence shown here is derived from an EMBL/GenBank/DDBJ whole genome shotgun (WGS) entry which is preliminary data.</text>
</comment>
<feature type="transmembrane region" description="Helical" evidence="1">
    <location>
        <begin position="7"/>
        <end position="27"/>
    </location>
</feature>
<dbReference type="AlphaFoldDB" id="A0A0F2T7Q4"/>
<keyword evidence="3" id="KW-1185">Reference proteome</keyword>
<proteinExistence type="predicted"/>
<feature type="transmembrane region" description="Helical" evidence="1">
    <location>
        <begin position="126"/>
        <end position="147"/>
    </location>
</feature>
<evidence type="ECO:0000313" key="2">
    <source>
        <dbReference type="EMBL" id="KJS58365.1"/>
    </source>
</evidence>
<keyword evidence="1" id="KW-1133">Transmembrane helix</keyword>
<sequence length="148" mass="14944">MVLVPTSARRLVGVAVAVFAVPLLLTFRPSGVIWSHVVQGVELLSAAGCAAPLCFRDRKRFRVACAAGGAVVASLWTPALLLGLLAALALGDWGWLLTHLALSGAAIAALIAAFERAKGADHGRPAAAIGWAAGALSLGAWACVALGA</sequence>
<feature type="transmembrane region" description="Helical" evidence="1">
    <location>
        <begin position="96"/>
        <end position="114"/>
    </location>
</feature>
<dbReference type="EMBL" id="JZKH01000115">
    <property type="protein sequence ID" value="KJS58365.1"/>
    <property type="molecule type" value="Genomic_DNA"/>
</dbReference>
<dbReference type="PATRIC" id="fig|359131.3.peg.1022"/>
<feature type="transmembrane region" description="Helical" evidence="1">
    <location>
        <begin position="67"/>
        <end position="90"/>
    </location>
</feature>
<name>A0A0F2T7Q4_STRR3</name>
<dbReference type="Proteomes" id="UP000033699">
    <property type="component" value="Unassembled WGS sequence"/>
</dbReference>
<protein>
    <submittedName>
        <fullName evidence="2">Uncharacterized protein</fullName>
    </submittedName>
</protein>
<reference evidence="2 3" key="1">
    <citation type="submission" date="2015-02" db="EMBL/GenBank/DDBJ databases">
        <authorList>
            <person name="Ju K.-S."/>
            <person name="Doroghazi J.R."/>
            <person name="Metcalf W."/>
        </authorList>
    </citation>
    <scope>NUCLEOTIDE SEQUENCE [LARGE SCALE GENOMIC DNA]</scope>
    <source>
        <strain evidence="2 3">ATCC 31215</strain>
    </source>
</reference>
<evidence type="ECO:0000313" key="3">
    <source>
        <dbReference type="Proteomes" id="UP000033699"/>
    </source>
</evidence>
<dbReference type="RefSeq" id="WP_045704195.1">
    <property type="nucleotide sequence ID" value="NZ_JZKH01000115.1"/>
</dbReference>
<organism evidence="2 3">
    <name type="scientific">Streptomyces rubellomurinus (strain ATCC 31215)</name>
    <dbReference type="NCBI Taxonomy" id="359131"/>
    <lineage>
        <taxon>Bacteria</taxon>
        <taxon>Bacillati</taxon>
        <taxon>Actinomycetota</taxon>
        <taxon>Actinomycetes</taxon>
        <taxon>Kitasatosporales</taxon>
        <taxon>Streptomycetaceae</taxon>
        <taxon>Streptomyces</taxon>
    </lineage>
</organism>
<keyword evidence="1" id="KW-0812">Transmembrane</keyword>
<feature type="transmembrane region" description="Helical" evidence="1">
    <location>
        <begin position="33"/>
        <end position="55"/>
    </location>
</feature>